<evidence type="ECO:0000256" key="4">
    <source>
        <dbReference type="ARBA" id="ARBA00022989"/>
    </source>
</evidence>
<dbReference type="OrthoDB" id="9775903at2"/>
<dbReference type="Pfam" id="PF03631">
    <property type="entry name" value="Virul_fac_BrkB"/>
    <property type="match status" value="1"/>
</dbReference>
<evidence type="ECO:0000256" key="2">
    <source>
        <dbReference type="ARBA" id="ARBA00022475"/>
    </source>
</evidence>
<dbReference type="AlphaFoldDB" id="A0A387BFJ8"/>
<evidence type="ECO:0000256" key="5">
    <source>
        <dbReference type="ARBA" id="ARBA00023136"/>
    </source>
</evidence>
<gene>
    <name evidence="7" type="ORF">D7I46_00425</name>
</gene>
<feature type="transmembrane region" description="Helical" evidence="6">
    <location>
        <begin position="248"/>
        <end position="273"/>
    </location>
</feature>
<evidence type="ECO:0000313" key="7">
    <source>
        <dbReference type="EMBL" id="AYF99689.1"/>
    </source>
</evidence>
<organism evidence="7 8">
    <name type="scientific">Lactococcus allomyrinae</name>
    <dbReference type="NCBI Taxonomy" id="2419773"/>
    <lineage>
        <taxon>Bacteria</taxon>
        <taxon>Bacillati</taxon>
        <taxon>Bacillota</taxon>
        <taxon>Bacilli</taxon>
        <taxon>Lactobacillales</taxon>
        <taxon>Streptococcaceae</taxon>
        <taxon>Lactococcus</taxon>
    </lineage>
</organism>
<feature type="transmembrane region" description="Helical" evidence="6">
    <location>
        <begin position="210"/>
        <end position="228"/>
    </location>
</feature>
<dbReference type="RefSeq" id="WP_120771079.1">
    <property type="nucleotide sequence ID" value="NZ_CP032627.1"/>
</dbReference>
<dbReference type="GO" id="GO:0005886">
    <property type="term" value="C:plasma membrane"/>
    <property type="evidence" value="ECO:0007669"/>
    <property type="project" value="UniProtKB-SubCell"/>
</dbReference>
<protein>
    <submittedName>
        <fullName evidence="7">YihY/virulence factor BrkB family protein</fullName>
    </submittedName>
</protein>
<sequence length="297" mass="33573">MKKILQKIGELTGTFMTFFKSSEMSLSSIAVAYYLLLAIFPLVLIIGNILPFLQIDTAGLLHFLGDNLPEQLYDGVEPVIHSLLSQRNTGLLSVSVIAGLWTFSRALSALQMSMNKAYEVFNHRDFIISRIIGLVAGLAILLFLYFAIALSTFGQLILEHVYKLVPFDRNLYNTLHNMTLPAVAVATFLSLMMLYFILPNVKIKKLRYTMPGTIFSTFVLVFLTNWVAKYVSFALNQLDDLKLIGSLVVFALMIWFIFIARVLIIGAILNAVYQKTKLGEIETRRGEIVEFIKEIRK</sequence>
<evidence type="ECO:0000256" key="3">
    <source>
        <dbReference type="ARBA" id="ARBA00022692"/>
    </source>
</evidence>
<comment type="subcellular location">
    <subcellularLocation>
        <location evidence="1">Cell membrane</location>
        <topology evidence="1">Multi-pass membrane protein</topology>
    </subcellularLocation>
</comment>
<dbReference type="PANTHER" id="PTHR30213">
    <property type="entry name" value="INNER MEMBRANE PROTEIN YHJD"/>
    <property type="match status" value="1"/>
</dbReference>
<keyword evidence="8" id="KW-1185">Reference proteome</keyword>
<dbReference type="EMBL" id="CP032627">
    <property type="protein sequence ID" value="AYF99689.1"/>
    <property type="molecule type" value="Genomic_DNA"/>
</dbReference>
<keyword evidence="3 6" id="KW-0812">Transmembrane</keyword>
<accession>A0A387BFJ8</accession>
<dbReference type="KEGG" id="lact:D7I46_00425"/>
<keyword evidence="4 6" id="KW-1133">Transmembrane helix</keyword>
<keyword evidence="5 6" id="KW-0472">Membrane</keyword>
<feature type="transmembrane region" description="Helical" evidence="6">
    <location>
        <begin position="178"/>
        <end position="198"/>
    </location>
</feature>
<dbReference type="PANTHER" id="PTHR30213:SF0">
    <property type="entry name" value="UPF0761 MEMBRANE PROTEIN YIHY"/>
    <property type="match status" value="1"/>
</dbReference>
<proteinExistence type="predicted"/>
<evidence type="ECO:0000256" key="6">
    <source>
        <dbReference type="SAM" id="Phobius"/>
    </source>
</evidence>
<feature type="transmembrane region" description="Helical" evidence="6">
    <location>
        <begin position="31"/>
        <end position="53"/>
    </location>
</feature>
<feature type="transmembrane region" description="Helical" evidence="6">
    <location>
        <begin position="131"/>
        <end position="158"/>
    </location>
</feature>
<name>A0A387BFJ8_9LACT</name>
<dbReference type="InterPro" id="IPR017039">
    <property type="entry name" value="Virul_fac_BrkB"/>
</dbReference>
<keyword evidence="2" id="KW-1003">Cell membrane</keyword>
<feature type="transmembrane region" description="Helical" evidence="6">
    <location>
        <begin position="91"/>
        <end position="110"/>
    </location>
</feature>
<dbReference type="Proteomes" id="UP000269374">
    <property type="component" value="Chromosome"/>
</dbReference>
<evidence type="ECO:0000256" key="1">
    <source>
        <dbReference type="ARBA" id="ARBA00004651"/>
    </source>
</evidence>
<evidence type="ECO:0000313" key="8">
    <source>
        <dbReference type="Proteomes" id="UP000269374"/>
    </source>
</evidence>
<dbReference type="PIRSF" id="PIRSF035875">
    <property type="entry name" value="RNase_BN"/>
    <property type="match status" value="1"/>
</dbReference>
<reference evidence="7 8" key="1">
    <citation type="submission" date="2018-09" db="EMBL/GenBank/DDBJ databases">
        <title>Genome sequencing of strain 1JSPR-7.</title>
        <authorList>
            <person name="Heo J."/>
            <person name="Kim S.-J."/>
            <person name="Kwon S.-W."/>
        </authorList>
    </citation>
    <scope>NUCLEOTIDE SEQUENCE [LARGE SCALE GENOMIC DNA]</scope>
    <source>
        <strain evidence="7 8">1JSPR-7</strain>
    </source>
</reference>